<evidence type="ECO:0000313" key="2">
    <source>
        <dbReference type="EMBL" id="EHI70540.1"/>
    </source>
</evidence>
<proteinExistence type="predicted"/>
<keyword evidence="3" id="KW-1185">Reference proteome</keyword>
<comment type="caution">
    <text evidence="2">The sequence shown here is derived from an EMBL/GenBank/DDBJ whole genome shotgun (WGS) entry which is preliminary data.</text>
</comment>
<dbReference type="RefSeq" id="WP_008087741.1">
    <property type="nucleotide sequence ID" value="NZ_AEUX02000003.1"/>
</dbReference>
<protein>
    <submittedName>
        <fullName evidence="2">Acetyltransferase, GNAT family</fullName>
    </submittedName>
</protein>
<dbReference type="AlphaFoldDB" id="G5K0T6"/>
<dbReference type="GO" id="GO:0016747">
    <property type="term" value="F:acyltransferase activity, transferring groups other than amino-acyl groups"/>
    <property type="evidence" value="ECO:0007669"/>
    <property type="project" value="InterPro"/>
</dbReference>
<dbReference type="EMBL" id="AEUX02000003">
    <property type="protein sequence ID" value="EHI70540.1"/>
    <property type="molecule type" value="Genomic_DNA"/>
</dbReference>
<sequence length="164" mass="18660">MPLRQPQIADKETVLKMMREFEQADSAHDGSFWEPEDFVYEDWLDSNAQMEMGLNIPVTWVPSIQLVAFDEKEEALGFVSLRLRLNQQLKEKGGHIGYSVRPSQRGKGYAKAMLAEAVQIAQNKGIKDILVTCHSDNKASRAVILANGGQLEDIRHQTERYWIT</sequence>
<dbReference type="Proteomes" id="UP000003330">
    <property type="component" value="Unassembled WGS sequence"/>
</dbReference>
<dbReference type="InterPro" id="IPR016181">
    <property type="entry name" value="Acyl_CoA_acyltransferase"/>
</dbReference>
<dbReference type="Pfam" id="PF13302">
    <property type="entry name" value="Acetyltransf_3"/>
    <property type="match status" value="1"/>
</dbReference>
<dbReference type="eggNOG" id="COG3981">
    <property type="taxonomic scope" value="Bacteria"/>
</dbReference>
<dbReference type="SUPFAM" id="SSF55729">
    <property type="entry name" value="Acyl-CoA N-acyltransferases (Nat)"/>
    <property type="match status" value="1"/>
</dbReference>
<dbReference type="CDD" id="cd04301">
    <property type="entry name" value="NAT_SF"/>
    <property type="match status" value="1"/>
</dbReference>
<reference evidence="2 3" key="1">
    <citation type="journal article" date="2014" name="Int. J. Syst. Evol. Microbiol.">
        <title>Phylogenomics and the dynamic genome evolution of the genus Streptococcus.</title>
        <authorList>
            <consortium name="The Broad Institute Genome Sequencing Platform"/>
            <person name="Richards V.P."/>
            <person name="Palmer S.R."/>
            <person name="Pavinski Bitar P.D."/>
            <person name="Qin X."/>
            <person name="Weinstock G.M."/>
            <person name="Highlander S.K."/>
            <person name="Town C.D."/>
            <person name="Burne R.A."/>
            <person name="Stanhope M.J."/>
        </authorList>
    </citation>
    <scope>NUCLEOTIDE SEQUENCE [LARGE SCALE GENOMIC DNA]</scope>
    <source>
        <strain evidence="2 3">707-05</strain>
    </source>
</reference>
<dbReference type="PANTHER" id="PTHR39173:SF1">
    <property type="entry name" value="ACETYLTRANSFERASE"/>
    <property type="match status" value="1"/>
</dbReference>
<feature type="domain" description="N-acetyltransferase" evidence="1">
    <location>
        <begin position="1"/>
        <end position="164"/>
    </location>
</feature>
<dbReference type="InterPro" id="IPR000182">
    <property type="entry name" value="GNAT_dom"/>
</dbReference>
<gene>
    <name evidence="2" type="ORF">STRIC_0212</name>
</gene>
<dbReference type="PANTHER" id="PTHR39173">
    <property type="entry name" value="ACETYLTRANSFERASE"/>
    <property type="match status" value="1"/>
</dbReference>
<dbReference type="STRING" id="764299.STRIC_0212"/>
<evidence type="ECO:0000313" key="3">
    <source>
        <dbReference type="Proteomes" id="UP000003330"/>
    </source>
</evidence>
<evidence type="ECO:0000259" key="1">
    <source>
        <dbReference type="PROSITE" id="PS51186"/>
    </source>
</evidence>
<accession>G5K0T6</accession>
<dbReference type="OrthoDB" id="9797989at2"/>
<organism evidence="2 3">
    <name type="scientific">Streptococcus ictaluri 707-05</name>
    <dbReference type="NCBI Taxonomy" id="764299"/>
    <lineage>
        <taxon>Bacteria</taxon>
        <taxon>Bacillati</taxon>
        <taxon>Bacillota</taxon>
        <taxon>Bacilli</taxon>
        <taxon>Lactobacillales</taxon>
        <taxon>Streptococcaceae</taxon>
        <taxon>Streptococcus</taxon>
    </lineage>
</organism>
<name>G5K0T6_9STRE</name>
<dbReference type="PROSITE" id="PS51186">
    <property type="entry name" value="GNAT"/>
    <property type="match status" value="1"/>
</dbReference>
<dbReference type="Gene3D" id="3.40.630.30">
    <property type="match status" value="1"/>
</dbReference>